<dbReference type="GO" id="GO:0005634">
    <property type="term" value="C:nucleus"/>
    <property type="evidence" value="ECO:0007669"/>
    <property type="project" value="TreeGrafter"/>
</dbReference>
<dbReference type="OrthoDB" id="16066at2759"/>
<dbReference type="InterPro" id="IPR016024">
    <property type="entry name" value="ARM-type_fold"/>
</dbReference>
<dbReference type="SUPFAM" id="SSF48371">
    <property type="entry name" value="ARM repeat"/>
    <property type="match status" value="1"/>
</dbReference>
<organism evidence="3 4">
    <name type="scientific">Triparma retinervis</name>
    <dbReference type="NCBI Taxonomy" id="2557542"/>
    <lineage>
        <taxon>Eukaryota</taxon>
        <taxon>Sar</taxon>
        <taxon>Stramenopiles</taxon>
        <taxon>Ochrophyta</taxon>
        <taxon>Bolidophyceae</taxon>
        <taxon>Parmales</taxon>
        <taxon>Triparmaceae</taxon>
        <taxon>Triparma</taxon>
    </lineage>
</organism>
<evidence type="ECO:0000256" key="1">
    <source>
        <dbReference type="ARBA" id="ARBA00022737"/>
    </source>
</evidence>
<dbReference type="GO" id="GO:0043248">
    <property type="term" value="P:proteasome assembly"/>
    <property type="evidence" value="ECO:0007669"/>
    <property type="project" value="InterPro"/>
</dbReference>
<keyword evidence="1" id="KW-0677">Repeat</keyword>
<dbReference type="PANTHER" id="PTHR23346">
    <property type="entry name" value="TRANSLATIONAL ACTIVATOR GCN1-RELATED"/>
    <property type="match status" value="1"/>
</dbReference>
<dbReference type="GO" id="GO:0060090">
    <property type="term" value="F:molecular adaptor activity"/>
    <property type="evidence" value="ECO:0007669"/>
    <property type="project" value="InterPro"/>
</dbReference>
<dbReference type="InterPro" id="IPR024372">
    <property type="entry name" value="Ecm29_N"/>
</dbReference>
<dbReference type="Proteomes" id="UP001165082">
    <property type="component" value="Unassembled WGS sequence"/>
</dbReference>
<keyword evidence="4" id="KW-1185">Reference proteome</keyword>
<dbReference type="GO" id="GO:0036503">
    <property type="term" value="P:ERAD pathway"/>
    <property type="evidence" value="ECO:0007669"/>
    <property type="project" value="TreeGrafter"/>
</dbReference>
<feature type="non-terminal residue" evidence="3">
    <location>
        <position position="1"/>
    </location>
</feature>
<comment type="caution">
    <text evidence="3">The sequence shown here is derived from an EMBL/GenBank/DDBJ whole genome shotgun (WGS) entry which is preliminary data.</text>
</comment>
<protein>
    <recommendedName>
        <fullName evidence="2">Proteasome component Ecm29 N-terminal domain-containing protein</fullName>
    </recommendedName>
</protein>
<name>A0A9W7E2Z3_9STRA</name>
<sequence>MTDEIESLKRVSHRLAMTEDEGFGGVIDKLLPKLLAYIGKPNLDQTVRAQLLQVLGHIMQRCKSNASIPLPTLSILRMLYDSEKEELIVVSAFTKNFCVAFLEISLPRVQNNEDNSLVLPCLMNLIDSTSPTVSLSAQLVHILLSYLMAGSSQHGSVPESACKYVAKTDDTSNLFNFFVDLLVEKKLASLKLLIINLVSPSRGGLYRLPSLAPRSKNPSYNVTLAMSLLAIASADSNSEVSSPATDMIKAHMDRSHSALSREGGVGDPLETARLLLSLSLGANPTNPKAARMAITPRPTSTIITFITNHVILPSPNLFDVSSNASNGLLTLIVTCGRRGVASSDSKYQVAAASLLNVLATKIGNIPPSPLVTVLVDQINKLVMSVLATAASTGVNNSFSPSHSVPVRDSCYGILSTFSRSAKLLKGSIFEKELVNGGCTTAALMFGCSASEEEVLRPRANATLDALLHAYQRYSEVATKVLAESLLPLLWNAAIRKQKGARMSAARWAAELISPISPLDSSHLCCFLSGDDDLTTSSAACAGIGLGLNSWVEKVLKEERGDAGGAPVPDFDKFVELMFSSKHQRPIFVDFNATSKSHTLRLALACYLCHGGSDTELVKLSAALADTIKNCGVSSVPGAISVLLDHSCQAFATILKKSEVVRQLFNSGKGGLTWREIVEFATASSNALARKSLGRAAGLMVGGEEVQDEEFVQSVTWGLGMGKEKMNFDNLHNVGNAHGGAMVCGHLLKEVFRRKDVKGVEGLFGIASDVLRLLSQGVAQSDQQIGSGCAFALEVAVSGGVGREMIEKLKEGGTLVYVFDCLGKTLKKYGHGEHTDSTRVMGVVKCTGSVLWAVGVGGEGEECRDRLFELLGSDSYKKENEVALIAGEALSKYGSVGGVAGEGGAVGGEELRRKIEEGGGYNAEWGKKLNAGQQILYRLLCQEFVAHNPQRRTASVCVMFAVVAMGWGDVGELLSIFQNNFVKALADPKSKQLSRECACRGLAACYGLARVRGGGEGGDEINDKLLRAFGQTTNHGESAMMESRVQEVERMAANAANAERGGGGQGGDMENAIMSAIEEHRSMASEGGQAGVSEAALGVYREMAGFAVELGAGGGAEGRKLLYYLMSLSTTHTVWELEENKAKYSAGALLGDGDGGGGKEILEKLRGTLKPHLKKLTPKLLRACNDPNPQ</sequence>
<dbReference type="GO" id="GO:0005737">
    <property type="term" value="C:cytoplasm"/>
    <property type="evidence" value="ECO:0007669"/>
    <property type="project" value="TreeGrafter"/>
</dbReference>
<gene>
    <name evidence="3" type="ORF">TrRE_jg11016</name>
</gene>
<proteinExistence type="predicted"/>
<dbReference type="EMBL" id="BRXZ01001157">
    <property type="protein sequence ID" value="GMH63918.1"/>
    <property type="molecule type" value="Genomic_DNA"/>
</dbReference>
<accession>A0A9W7E2Z3</accession>
<dbReference type="AlphaFoldDB" id="A0A9W7E2Z3"/>
<evidence type="ECO:0000313" key="4">
    <source>
        <dbReference type="Proteomes" id="UP001165082"/>
    </source>
</evidence>
<dbReference type="Pfam" id="PF13001">
    <property type="entry name" value="ECM29_N"/>
    <property type="match status" value="1"/>
</dbReference>
<evidence type="ECO:0000313" key="3">
    <source>
        <dbReference type="EMBL" id="GMH63918.1"/>
    </source>
</evidence>
<dbReference type="PANTHER" id="PTHR23346:SF19">
    <property type="entry name" value="PROTEASOME ADAPTER AND SCAFFOLD PROTEIN ECM29"/>
    <property type="match status" value="1"/>
</dbReference>
<evidence type="ECO:0000259" key="2">
    <source>
        <dbReference type="Pfam" id="PF13001"/>
    </source>
</evidence>
<feature type="domain" description="Proteasome component Ecm29 N-terminal" evidence="2">
    <location>
        <begin position="8"/>
        <end position="512"/>
    </location>
</feature>
<reference evidence="3" key="1">
    <citation type="submission" date="2022-07" db="EMBL/GenBank/DDBJ databases">
        <title>Genome analysis of Parmales, a sister group of diatoms, reveals the evolutionary specialization of diatoms from phago-mixotrophs to photoautotrophs.</title>
        <authorList>
            <person name="Ban H."/>
            <person name="Sato S."/>
            <person name="Yoshikawa S."/>
            <person name="Kazumasa Y."/>
            <person name="Nakamura Y."/>
            <person name="Ichinomiya M."/>
            <person name="Saitoh K."/>
            <person name="Sato N."/>
            <person name="Blanc-Mathieu R."/>
            <person name="Endo H."/>
            <person name="Kuwata A."/>
            <person name="Ogata H."/>
        </authorList>
    </citation>
    <scope>NUCLEOTIDE SEQUENCE</scope>
</reference>